<protein>
    <submittedName>
        <fullName evidence="3">Glucosaminidase domain-containing protein</fullName>
    </submittedName>
</protein>
<sequence length="155" mass="16772">MKPADFFAKYAADAQRTCHGTGLCASVCLAQAAIESGWGESGLTKKANNFGGIKAGSTWKGKVLVLPTREVINGKSIIVQAAFRAYDSPADYFTGRLAFLKGLPRYKRLFSSDDFVAEAHLFQACGYATDPKYGATLVAVVNRYGLTKYDDVPTR</sequence>
<dbReference type="Gene3D" id="2.10.70.40">
    <property type="entry name" value="peptidoglycan hydrolase"/>
    <property type="match status" value="1"/>
</dbReference>
<organism evidence="3 4">
    <name type="scientific">Hymenobacter negativus</name>
    <dbReference type="NCBI Taxonomy" id="2795026"/>
    <lineage>
        <taxon>Bacteria</taxon>
        <taxon>Pseudomonadati</taxon>
        <taxon>Bacteroidota</taxon>
        <taxon>Cytophagia</taxon>
        <taxon>Cytophagales</taxon>
        <taxon>Hymenobacteraceae</taxon>
        <taxon>Hymenobacter</taxon>
    </lineage>
</organism>
<dbReference type="EMBL" id="JAGETZ010000003">
    <property type="protein sequence ID" value="MBO2009176.1"/>
    <property type="molecule type" value="Genomic_DNA"/>
</dbReference>
<accession>A0ABS3QD50</accession>
<comment type="caution">
    <text evidence="3">The sequence shown here is derived from an EMBL/GenBank/DDBJ whole genome shotgun (WGS) entry which is preliminary data.</text>
</comment>
<dbReference type="InterPro" id="IPR051056">
    <property type="entry name" value="Glycosyl_Hydrolase_73"/>
</dbReference>
<keyword evidence="4" id="KW-1185">Reference proteome</keyword>
<dbReference type="PRINTS" id="PR01002">
    <property type="entry name" value="FLGFLGJ"/>
</dbReference>
<evidence type="ECO:0000313" key="3">
    <source>
        <dbReference type="EMBL" id="MBO2009176.1"/>
    </source>
</evidence>
<evidence type="ECO:0000259" key="2">
    <source>
        <dbReference type="SMART" id="SM00047"/>
    </source>
</evidence>
<evidence type="ECO:0000256" key="1">
    <source>
        <dbReference type="ARBA" id="ARBA00022801"/>
    </source>
</evidence>
<feature type="domain" description="Mannosyl-glycoprotein endo-beta-N-acetylglucosamidase-like" evidence="2">
    <location>
        <begin position="3"/>
        <end position="150"/>
    </location>
</feature>
<evidence type="ECO:0000313" key="4">
    <source>
        <dbReference type="Proteomes" id="UP000664369"/>
    </source>
</evidence>
<dbReference type="RefSeq" id="WP_208174795.1">
    <property type="nucleotide sequence ID" value="NZ_JAGETZ010000003.1"/>
</dbReference>
<keyword evidence="1" id="KW-0378">Hydrolase</keyword>
<dbReference type="InterPro" id="IPR002901">
    <property type="entry name" value="MGlyc_endo_b_GlcNAc-like_dom"/>
</dbReference>
<dbReference type="Proteomes" id="UP000664369">
    <property type="component" value="Unassembled WGS sequence"/>
</dbReference>
<reference evidence="3 4" key="1">
    <citation type="submission" date="2021-03" db="EMBL/GenBank/DDBJ databases">
        <authorList>
            <person name="Kim M.K."/>
        </authorList>
    </citation>
    <scope>NUCLEOTIDE SEQUENCE [LARGE SCALE GENOMIC DNA]</scope>
    <source>
        <strain evidence="3 4">BT442</strain>
    </source>
</reference>
<name>A0ABS3QD50_9BACT</name>
<dbReference type="PANTHER" id="PTHR33308">
    <property type="entry name" value="PEPTIDOGLYCAN HYDROLASE FLGJ"/>
    <property type="match status" value="1"/>
</dbReference>
<dbReference type="SMART" id="SM00047">
    <property type="entry name" value="LYZ2"/>
    <property type="match status" value="1"/>
</dbReference>
<proteinExistence type="predicted"/>
<dbReference type="PANTHER" id="PTHR33308:SF9">
    <property type="entry name" value="PEPTIDOGLYCAN HYDROLASE FLGJ"/>
    <property type="match status" value="1"/>
</dbReference>
<dbReference type="Gene3D" id="1.10.530.10">
    <property type="match status" value="1"/>
</dbReference>
<dbReference type="Pfam" id="PF01832">
    <property type="entry name" value="Glucosaminidase"/>
    <property type="match status" value="1"/>
</dbReference>
<gene>
    <name evidence="3" type="ORF">J4E00_08935</name>
</gene>